<dbReference type="GO" id="GO:0003676">
    <property type="term" value="F:nucleic acid binding"/>
    <property type="evidence" value="ECO:0007669"/>
    <property type="project" value="InterPro"/>
</dbReference>
<evidence type="ECO:0000313" key="1">
    <source>
        <dbReference type="Proteomes" id="UP000887575"/>
    </source>
</evidence>
<proteinExistence type="predicted"/>
<organism evidence="1 2">
    <name type="scientific">Mesorhabditis belari</name>
    <dbReference type="NCBI Taxonomy" id="2138241"/>
    <lineage>
        <taxon>Eukaryota</taxon>
        <taxon>Metazoa</taxon>
        <taxon>Ecdysozoa</taxon>
        <taxon>Nematoda</taxon>
        <taxon>Chromadorea</taxon>
        <taxon>Rhabditida</taxon>
        <taxon>Rhabditina</taxon>
        <taxon>Rhabditomorpha</taxon>
        <taxon>Rhabditoidea</taxon>
        <taxon>Rhabditidae</taxon>
        <taxon>Mesorhabditinae</taxon>
        <taxon>Mesorhabditis</taxon>
    </lineage>
</organism>
<dbReference type="PANTHER" id="PTHR46060:SF1">
    <property type="entry name" value="MARINER MOS1 TRANSPOSASE-LIKE PROTEIN"/>
    <property type="match status" value="1"/>
</dbReference>
<dbReference type="InterPro" id="IPR052709">
    <property type="entry name" value="Transposase-MT_Hybrid"/>
</dbReference>
<dbReference type="Proteomes" id="UP000887575">
    <property type="component" value="Unassembled WGS sequence"/>
</dbReference>
<keyword evidence="1" id="KW-1185">Reference proteome</keyword>
<dbReference type="InterPro" id="IPR036397">
    <property type="entry name" value="RNaseH_sf"/>
</dbReference>
<dbReference type="AlphaFoldDB" id="A0AAF3F3R1"/>
<sequence length="134" mass="15521">MGGASEKPESDPKPDLHQKKFMLSVFWDMEGVVYWKLLDSKATVNAIKYSEQLGKVNESLKKNRASKSKIVLIHDNARPHVAKLTRSKINSLVWKLLAHSRYSPAPFDYYLFRIMSNELAREHFDSEEAVKNWL</sequence>
<evidence type="ECO:0000313" key="2">
    <source>
        <dbReference type="WBParaSite" id="MBELARI_LOCUS21177"/>
    </source>
</evidence>
<reference evidence="2" key="1">
    <citation type="submission" date="2024-02" db="UniProtKB">
        <authorList>
            <consortium name="WormBaseParasite"/>
        </authorList>
    </citation>
    <scope>IDENTIFICATION</scope>
</reference>
<dbReference type="WBParaSite" id="MBELARI_LOCUS21177">
    <property type="protein sequence ID" value="MBELARI_LOCUS21177"/>
    <property type="gene ID" value="MBELARI_LOCUS21177"/>
</dbReference>
<protein>
    <recommendedName>
        <fullName evidence="3">Transposase</fullName>
    </recommendedName>
</protein>
<dbReference type="PANTHER" id="PTHR46060">
    <property type="entry name" value="MARINER MOS1 TRANSPOSASE-LIKE PROTEIN"/>
    <property type="match status" value="1"/>
</dbReference>
<dbReference type="Gene3D" id="3.30.420.10">
    <property type="entry name" value="Ribonuclease H-like superfamily/Ribonuclease H"/>
    <property type="match status" value="1"/>
</dbReference>
<evidence type="ECO:0008006" key="3">
    <source>
        <dbReference type="Google" id="ProtNLM"/>
    </source>
</evidence>
<dbReference type="InterPro" id="IPR001888">
    <property type="entry name" value="Transposase_1"/>
</dbReference>
<dbReference type="Pfam" id="PF01359">
    <property type="entry name" value="Transposase_1"/>
    <property type="match status" value="1"/>
</dbReference>
<accession>A0AAF3F3R1</accession>
<name>A0AAF3F3R1_9BILA</name>